<comment type="caution">
    <text evidence="2">The sequence shown here is derived from an EMBL/GenBank/DDBJ whole genome shotgun (WGS) entry which is preliminary data.</text>
</comment>
<keyword evidence="1" id="KW-0472">Membrane</keyword>
<proteinExistence type="predicted"/>
<keyword evidence="1" id="KW-1133">Transmembrane helix</keyword>
<dbReference type="Proteomes" id="UP000003919">
    <property type="component" value="Unassembled WGS sequence"/>
</dbReference>
<feature type="transmembrane region" description="Helical" evidence="1">
    <location>
        <begin position="217"/>
        <end position="238"/>
    </location>
</feature>
<name>A3HYR0_9BACT</name>
<dbReference type="HOGENOM" id="CLU_771016_0_0_10"/>
<sequence length="365" mass="42813">MSKILSYFDHLVFDEYRMDPKAMGAYRIVFSIFIIFVLGIPDFRYLAQYPDLIFQPPFLSYAQLLDGFPPAFIIGLFSSLLVLFHLCVLFGFYTRFCSIGLTLLYLILFTIKFSFGKIDHAWMVTIWIPLFMGIAGWGSEYSIDKTLRKSKPVSNGWPIFLLASILAFGMFTAGLPKLMGNWLSFDTQAVRHHFIDNYYIRDRHDLLAPLFLNVQSVFIWEFFDYVGVLFELGFILLLLNKRYFSWFIIIAILFHIMNLLILNIKFTGNLPIYLLFMPYVLNSENKTKKKWASINWLWVFAVTCGLYFIAWFVFEIHLDLYDITFNLGFDSNITSLIIMLVVLGCYLNAIIKQIRTKRKQEQIEF</sequence>
<feature type="transmembrane region" description="Helical" evidence="1">
    <location>
        <begin position="294"/>
        <end position="313"/>
    </location>
</feature>
<evidence type="ECO:0000313" key="2">
    <source>
        <dbReference type="EMBL" id="EAZ80396.1"/>
    </source>
</evidence>
<dbReference type="RefSeq" id="WP_008199026.1">
    <property type="nucleotide sequence ID" value="NZ_CM001023.1"/>
</dbReference>
<dbReference type="OrthoDB" id="1496251at2"/>
<accession>A3HYR0</accession>
<feature type="transmembrane region" description="Helical" evidence="1">
    <location>
        <begin position="67"/>
        <end position="89"/>
    </location>
</feature>
<feature type="transmembrane region" description="Helical" evidence="1">
    <location>
        <begin position="25"/>
        <end position="47"/>
    </location>
</feature>
<keyword evidence="3" id="KW-1185">Reference proteome</keyword>
<organism evidence="2 3">
    <name type="scientific">Algoriphagus machipongonensis</name>
    <dbReference type="NCBI Taxonomy" id="388413"/>
    <lineage>
        <taxon>Bacteria</taxon>
        <taxon>Pseudomonadati</taxon>
        <taxon>Bacteroidota</taxon>
        <taxon>Cytophagia</taxon>
        <taxon>Cytophagales</taxon>
        <taxon>Cyclobacteriaceae</taxon>
        <taxon>Algoriphagus</taxon>
    </lineage>
</organism>
<protein>
    <recommendedName>
        <fullName evidence="4">HTTM domain-containing protein</fullName>
    </recommendedName>
</protein>
<evidence type="ECO:0000313" key="3">
    <source>
        <dbReference type="Proteomes" id="UP000003919"/>
    </source>
</evidence>
<feature type="transmembrane region" description="Helical" evidence="1">
    <location>
        <begin position="243"/>
        <end position="260"/>
    </location>
</feature>
<evidence type="ECO:0008006" key="4">
    <source>
        <dbReference type="Google" id="ProtNLM"/>
    </source>
</evidence>
<keyword evidence="1" id="KW-0812">Transmembrane</keyword>
<feature type="transmembrane region" description="Helical" evidence="1">
    <location>
        <begin position="155"/>
        <end position="175"/>
    </location>
</feature>
<evidence type="ECO:0000256" key="1">
    <source>
        <dbReference type="SAM" id="Phobius"/>
    </source>
</evidence>
<dbReference type="AlphaFoldDB" id="A3HYR0"/>
<feature type="transmembrane region" description="Helical" evidence="1">
    <location>
        <begin position="333"/>
        <end position="351"/>
    </location>
</feature>
<feature type="transmembrane region" description="Helical" evidence="1">
    <location>
        <begin position="266"/>
        <end position="282"/>
    </location>
</feature>
<dbReference type="eggNOG" id="ENOG5032WIN">
    <property type="taxonomic scope" value="Bacteria"/>
</dbReference>
<dbReference type="EMBL" id="AAXU02000001">
    <property type="protein sequence ID" value="EAZ80396.1"/>
    <property type="molecule type" value="Genomic_DNA"/>
</dbReference>
<reference evidence="2 3" key="1">
    <citation type="journal article" date="2011" name="J. Bacteriol.">
        <title>Complete genome sequence of Algoriphagus sp. PR1, bacterial prey of a colony-forming choanoflagellate.</title>
        <authorList>
            <person name="Alegado R.A."/>
            <person name="Ferriera S."/>
            <person name="Nusbaum C."/>
            <person name="Young S.K."/>
            <person name="Zeng Q."/>
            <person name="Imamovic A."/>
            <person name="Fairclough S.R."/>
            <person name="King N."/>
        </authorList>
    </citation>
    <scope>NUCLEOTIDE SEQUENCE [LARGE SCALE GENOMIC DNA]</scope>
    <source>
        <strain evidence="2 3">PR1</strain>
    </source>
</reference>
<gene>
    <name evidence="2" type="ORF">ALPR1_05720</name>
</gene>
<feature type="transmembrane region" description="Helical" evidence="1">
    <location>
        <begin position="96"/>
        <end position="115"/>
    </location>
</feature>
<dbReference type="STRING" id="388413.ALPR1_05720"/>
<feature type="transmembrane region" description="Helical" evidence="1">
    <location>
        <begin position="121"/>
        <end position="143"/>
    </location>
</feature>